<dbReference type="EMBL" id="OY882860">
    <property type="protein sequence ID" value="CAK6442857.1"/>
    <property type="molecule type" value="Genomic_DNA"/>
</dbReference>
<dbReference type="Proteomes" id="UP001314169">
    <property type="component" value="Chromosome 3"/>
</dbReference>
<organism evidence="1 2">
    <name type="scientific">Pipistrellus nathusii</name>
    <name type="common">Nathusius' pipistrelle</name>
    <dbReference type="NCBI Taxonomy" id="59473"/>
    <lineage>
        <taxon>Eukaryota</taxon>
        <taxon>Metazoa</taxon>
        <taxon>Chordata</taxon>
        <taxon>Craniata</taxon>
        <taxon>Vertebrata</taxon>
        <taxon>Euteleostomi</taxon>
        <taxon>Mammalia</taxon>
        <taxon>Eutheria</taxon>
        <taxon>Laurasiatheria</taxon>
        <taxon>Chiroptera</taxon>
        <taxon>Yangochiroptera</taxon>
        <taxon>Vespertilionidae</taxon>
        <taxon>Pipistrellus</taxon>
    </lineage>
</organism>
<protein>
    <submittedName>
        <fullName evidence="1">Uncharacterized protein</fullName>
    </submittedName>
</protein>
<proteinExistence type="predicted"/>
<name>A0ABP0A342_PIPNA</name>
<evidence type="ECO:0000313" key="1">
    <source>
        <dbReference type="EMBL" id="CAK6442857.1"/>
    </source>
</evidence>
<sequence>MGSGSSSWDHPSNLWRLGEQEPLFVMNVSPIKTTLNQCKCKRTTVSLLKVFQTLGRNFRIHSAPKKKYYHISHLPELSYFKHPLGWYLFGVRSWWDGVSRGCQKRKEKILRL</sequence>
<reference evidence="1" key="1">
    <citation type="submission" date="2023-12" db="EMBL/GenBank/DDBJ databases">
        <authorList>
            <person name="Brown T."/>
        </authorList>
    </citation>
    <scope>NUCLEOTIDE SEQUENCE</scope>
</reference>
<evidence type="ECO:0000313" key="2">
    <source>
        <dbReference type="Proteomes" id="UP001314169"/>
    </source>
</evidence>
<accession>A0ABP0A342</accession>
<keyword evidence="2" id="KW-1185">Reference proteome</keyword>
<gene>
    <name evidence="1" type="ORF">MPIPNATIZW_LOCUS11163</name>
</gene>